<name>A0A195AUA7_9HYME</name>
<dbReference type="AlphaFoldDB" id="A0A195AUA7"/>
<evidence type="ECO:0000313" key="2">
    <source>
        <dbReference type="Proteomes" id="UP000078540"/>
    </source>
</evidence>
<keyword evidence="2" id="KW-1185">Reference proteome</keyword>
<protein>
    <submittedName>
        <fullName evidence="1">Uncharacterized protein</fullName>
    </submittedName>
</protein>
<dbReference type="EMBL" id="KQ976738">
    <property type="protein sequence ID" value="KYM75761.1"/>
    <property type="molecule type" value="Genomic_DNA"/>
</dbReference>
<proteinExistence type="predicted"/>
<gene>
    <name evidence="1" type="ORF">ALC53_13824</name>
</gene>
<accession>A0A195AUA7</accession>
<evidence type="ECO:0000313" key="1">
    <source>
        <dbReference type="EMBL" id="KYM75761.1"/>
    </source>
</evidence>
<organism evidence="1 2">
    <name type="scientific">Atta colombica</name>
    <dbReference type="NCBI Taxonomy" id="520822"/>
    <lineage>
        <taxon>Eukaryota</taxon>
        <taxon>Metazoa</taxon>
        <taxon>Ecdysozoa</taxon>
        <taxon>Arthropoda</taxon>
        <taxon>Hexapoda</taxon>
        <taxon>Insecta</taxon>
        <taxon>Pterygota</taxon>
        <taxon>Neoptera</taxon>
        <taxon>Endopterygota</taxon>
        <taxon>Hymenoptera</taxon>
        <taxon>Apocrita</taxon>
        <taxon>Aculeata</taxon>
        <taxon>Formicoidea</taxon>
        <taxon>Formicidae</taxon>
        <taxon>Myrmicinae</taxon>
        <taxon>Atta</taxon>
    </lineage>
</organism>
<sequence>MLQMFSDIMDDYNTLFLKYHDKCPLFLRQRSLHMRVIRAELDYMLDVQETSLFEKFLTEIGDMFAEIAFLVEKQRVVGNKIISKLCSITKC</sequence>
<reference evidence="1 2" key="1">
    <citation type="submission" date="2015-09" db="EMBL/GenBank/DDBJ databases">
        <title>Atta colombica WGS genome.</title>
        <authorList>
            <person name="Nygaard S."/>
            <person name="Hu H."/>
            <person name="Boomsma J."/>
            <person name="Zhang G."/>
        </authorList>
    </citation>
    <scope>NUCLEOTIDE SEQUENCE [LARGE SCALE GENOMIC DNA]</scope>
    <source>
        <strain evidence="1">Treedump-2</strain>
        <tissue evidence="1">Whole body</tissue>
    </source>
</reference>
<dbReference type="Proteomes" id="UP000078540">
    <property type="component" value="Unassembled WGS sequence"/>
</dbReference>